<feature type="transmembrane region" description="Helical" evidence="6">
    <location>
        <begin position="666"/>
        <end position="689"/>
    </location>
</feature>
<accession>A0ABZ0ZNP0</accession>
<feature type="transmembrane region" description="Helical" evidence="6">
    <location>
        <begin position="522"/>
        <end position="541"/>
    </location>
</feature>
<name>A0ABZ0ZNP0_9ACTN</name>
<feature type="transmembrane region" description="Helical" evidence="6">
    <location>
        <begin position="181"/>
        <end position="203"/>
    </location>
</feature>
<keyword evidence="5 6" id="KW-0472">Membrane</keyword>
<proteinExistence type="predicted"/>
<dbReference type="InterPro" id="IPR004869">
    <property type="entry name" value="MMPL_dom"/>
</dbReference>
<keyword evidence="3 6" id="KW-0812">Transmembrane</keyword>
<feature type="domain" description="SSD" evidence="7">
    <location>
        <begin position="522"/>
        <end position="688"/>
    </location>
</feature>
<dbReference type="EMBL" id="CP141059">
    <property type="protein sequence ID" value="WQQ25929.1"/>
    <property type="molecule type" value="Genomic_DNA"/>
</dbReference>
<protein>
    <submittedName>
        <fullName evidence="8">MMPL family transporter</fullName>
    </submittedName>
</protein>
<evidence type="ECO:0000256" key="4">
    <source>
        <dbReference type="ARBA" id="ARBA00022989"/>
    </source>
</evidence>
<feature type="transmembrane region" description="Helical" evidence="6">
    <location>
        <begin position="210"/>
        <end position="228"/>
    </location>
</feature>
<feature type="transmembrane region" description="Helical" evidence="6">
    <location>
        <begin position="308"/>
        <end position="335"/>
    </location>
</feature>
<evidence type="ECO:0000313" key="9">
    <source>
        <dbReference type="Proteomes" id="UP001327225"/>
    </source>
</evidence>
<dbReference type="RefSeq" id="WP_322937102.1">
    <property type="nucleotide sequence ID" value="NZ_CP141059.1"/>
</dbReference>
<evidence type="ECO:0000259" key="7">
    <source>
        <dbReference type="PROSITE" id="PS50156"/>
    </source>
</evidence>
<evidence type="ECO:0000256" key="3">
    <source>
        <dbReference type="ARBA" id="ARBA00022692"/>
    </source>
</evidence>
<keyword evidence="2" id="KW-1003">Cell membrane</keyword>
<comment type="subcellular location">
    <subcellularLocation>
        <location evidence="1">Cell membrane</location>
        <topology evidence="1">Multi-pass membrane protein</topology>
    </subcellularLocation>
</comment>
<dbReference type="Proteomes" id="UP001327225">
    <property type="component" value="Chromosome"/>
</dbReference>
<dbReference type="InterPro" id="IPR050545">
    <property type="entry name" value="Mycobact_MmpL"/>
</dbReference>
<evidence type="ECO:0000313" key="8">
    <source>
        <dbReference type="EMBL" id="WQQ25929.1"/>
    </source>
</evidence>
<feature type="transmembrane region" description="Helical" evidence="6">
    <location>
        <begin position="548"/>
        <end position="569"/>
    </location>
</feature>
<feature type="transmembrane region" description="Helical" evidence="6">
    <location>
        <begin position="234"/>
        <end position="252"/>
    </location>
</feature>
<dbReference type="Gene3D" id="1.20.1640.10">
    <property type="entry name" value="Multidrug efflux transporter AcrB transmembrane domain"/>
    <property type="match status" value="2"/>
</dbReference>
<dbReference type="PANTHER" id="PTHR33406:SF13">
    <property type="entry name" value="MEMBRANE PROTEIN YDFJ"/>
    <property type="match status" value="1"/>
</dbReference>
<feature type="domain" description="SSD" evidence="7">
    <location>
        <begin position="205"/>
        <end position="330"/>
    </location>
</feature>
<dbReference type="PROSITE" id="PS50156">
    <property type="entry name" value="SSD"/>
    <property type="match status" value="2"/>
</dbReference>
<feature type="transmembrane region" description="Helical" evidence="6">
    <location>
        <begin position="273"/>
        <end position="302"/>
    </location>
</feature>
<feature type="transmembrane region" description="Helical" evidence="6">
    <location>
        <begin position="367"/>
        <end position="390"/>
    </location>
</feature>
<organism evidence="8 9">
    <name type="scientific">Nocardioides bizhenqiangii</name>
    <dbReference type="NCBI Taxonomy" id="3095076"/>
    <lineage>
        <taxon>Bacteria</taxon>
        <taxon>Bacillati</taxon>
        <taxon>Actinomycetota</taxon>
        <taxon>Actinomycetes</taxon>
        <taxon>Propionibacteriales</taxon>
        <taxon>Nocardioidaceae</taxon>
        <taxon>Nocardioides</taxon>
    </lineage>
</organism>
<evidence type="ECO:0000256" key="1">
    <source>
        <dbReference type="ARBA" id="ARBA00004651"/>
    </source>
</evidence>
<dbReference type="Pfam" id="PF03176">
    <property type="entry name" value="MMPL"/>
    <property type="match status" value="2"/>
</dbReference>
<feature type="transmembrane region" description="Helical" evidence="6">
    <location>
        <begin position="631"/>
        <end position="654"/>
    </location>
</feature>
<feature type="transmembrane region" description="Helical" evidence="6">
    <location>
        <begin position="589"/>
        <end position="610"/>
    </location>
</feature>
<gene>
    <name evidence="8" type="ORF">SHK19_18420</name>
</gene>
<dbReference type="SUPFAM" id="SSF82866">
    <property type="entry name" value="Multidrug efflux transporter AcrB transmembrane domain"/>
    <property type="match status" value="2"/>
</dbReference>
<keyword evidence="4 6" id="KW-1133">Transmembrane helix</keyword>
<sequence length="730" mass="74849">MSRFLHRLAVFSARHRALVIGGWLVVLAALLVVSHQAGTKYSSSSTVDGSDSAAATELMERSFSAELADTSPIVFHTEEGSITDPEHRATVEASLHALSQDSDVASVTDSFAEGSATVSADGTTAYANLVPAEPLGDLSVEEAEAILDTATEPAEGTEVEVAAGGQLGTKVSKPETATSELVGILAAMLILVLVFGTITAMALPIASAIVGLMAGLSIVSLLGHAIAVPDVAPTIATMIGLGVGIDYALFIVTRARSARHEGRSVHDAIGHAAATSGSAVAFAGGTVVIALLALAVSGLSFITVLGQAAAIVVVVAVLASMTLLPALLSLCGDGIEKLRIGRDRRPTLGHSAVWQQWGERLARRPRLYAATSVLVLIGLSVPVLSLGLGLTDQSSAPESTSSRQAYDQLTESFGAGANAPLLVTVDLGSEPATGPDDPRLAQLHGGLSAADGVQAVGMPQLSQDGTAALMNVIPAGSPTSDVTKDLVDEVRDATIPASGLDAHVGGSTAQQLDLAELIGDRLPLIIGVVVALSVLLLMIAFRTVVAPLQAALVNLLAVGAAYGIVTAVFQEGIGITAIGLDGAIPIVSYVPMMMFAILFGLSMDYQVFLLSRVREEVDAGRSPRQAVIDGLAGTGKVIVSAGAIMVAVFASFVLNGDPTVKEFGVGLASAILIAVGMVVILLPAVMLLMGRRTWWLPGWLDRILPHLDVEGGSASEADEVAEKSRETVSA</sequence>
<keyword evidence="9" id="KW-1185">Reference proteome</keyword>
<reference evidence="9" key="1">
    <citation type="submission" date="2023-12" db="EMBL/GenBank/DDBJ databases">
        <title>Novel species in genus Nocardioides.</title>
        <authorList>
            <person name="Zhou H."/>
        </authorList>
    </citation>
    <scope>NUCLEOTIDE SEQUENCE [LARGE SCALE GENOMIC DNA]</scope>
    <source>
        <strain evidence="9">HM61</strain>
    </source>
</reference>
<dbReference type="InterPro" id="IPR000731">
    <property type="entry name" value="SSD"/>
</dbReference>
<evidence type="ECO:0000256" key="5">
    <source>
        <dbReference type="ARBA" id="ARBA00023136"/>
    </source>
</evidence>
<evidence type="ECO:0000256" key="2">
    <source>
        <dbReference type="ARBA" id="ARBA00022475"/>
    </source>
</evidence>
<evidence type="ECO:0000256" key="6">
    <source>
        <dbReference type="SAM" id="Phobius"/>
    </source>
</evidence>
<dbReference type="PANTHER" id="PTHR33406">
    <property type="entry name" value="MEMBRANE PROTEIN MJ1562-RELATED"/>
    <property type="match status" value="1"/>
</dbReference>